<evidence type="ECO:0000256" key="6">
    <source>
        <dbReference type="ARBA" id="ARBA00022679"/>
    </source>
</evidence>
<keyword evidence="8" id="KW-0547">Nucleotide-binding</keyword>
<dbReference type="AlphaFoldDB" id="A0A8S1HT60"/>
<evidence type="ECO:0000256" key="9">
    <source>
        <dbReference type="ARBA" id="ARBA00022968"/>
    </source>
</evidence>
<evidence type="ECO:0000256" key="8">
    <source>
        <dbReference type="ARBA" id="ARBA00022741"/>
    </source>
</evidence>
<evidence type="ECO:0000313" key="14">
    <source>
        <dbReference type="Proteomes" id="UP000835052"/>
    </source>
</evidence>
<comment type="pathway">
    <text evidence="2">Protein modification; protein glycosylation.</text>
</comment>
<dbReference type="OrthoDB" id="414175at2759"/>
<keyword evidence="14" id="KW-1185">Reference proteome</keyword>
<evidence type="ECO:0000259" key="12">
    <source>
        <dbReference type="Pfam" id="PF02434"/>
    </source>
</evidence>
<keyword evidence="6" id="KW-0808">Transferase</keyword>
<dbReference type="PANTHER" id="PTHR23033:SF12">
    <property type="entry name" value="GLYCOPROTEIN-N-ACETYLGALACTOSAMINE 3-BETA-GALACTOSYLTRANSFERASE 1-RELATED"/>
    <property type="match status" value="1"/>
</dbReference>
<dbReference type="GO" id="GO:0016263">
    <property type="term" value="F:glycoprotein-N-acetylgalactosamine 3-beta-galactosyltransferase activity"/>
    <property type="evidence" value="ECO:0007669"/>
    <property type="project" value="UniProtKB-EC"/>
</dbReference>
<dbReference type="GO" id="GO:0016020">
    <property type="term" value="C:membrane"/>
    <property type="evidence" value="ECO:0007669"/>
    <property type="project" value="UniProtKB-SubCell"/>
</dbReference>
<protein>
    <recommendedName>
        <fullName evidence="4">N-acetylgalactosaminide beta-1,3-galactosyltransferase</fullName>
        <ecNumber evidence="4">2.4.1.122</ecNumber>
    </recommendedName>
</protein>
<evidence type="ECO:0000313" key="13">
    <source>
        <dbReference type="EMBL" id="CAD6197698.1"/>
    </source>
</evidence>
<dbReference type="Gene3D" id="3.90.550.50">
    <property type="match status" value="1"/>
</dbReference>
<evidence type="ECO:0000256" key="3">
    <source>
        <dbReference type="ARBA" id="ARBA00006462"/>
    </source>
</evidence>
<evidence type="ECO:0000256" key="5">
    <source>
        <dbReference type="ARBA" id="ARBA00022676"/>
    </source>
</evidence>
<dbReference type="PANTHER" id="PTHR23033">
    <property type="entry name" value="BETA1,3-GALACTOSYLTRANSFERASE"/>
    <property type="match status" value="1"/>
</dbReference>
<proteinExistence type="inferred from homology"/>
<sequence length="238" mass="28083">MCMIHTATPSHKTRAKTIFETWASRCDGLLFFTNSPMEPEIPHVYWSHLGTRDHSWEKIRRVFQHAVEKERPYDWYLRADDDAYVIVENLRSFLSNYSPKAKHFFGYRWNFFVPRGFVDGAAYILSRPAAEAFHDVMKDPTRCPEHHRAEEDQEMAKCLAAVGIFPEDSRDENGSDRFHHFHPLEHLDMFSDAFARRFAYYPPLRGEENFSPEMVSFHHVSPYEMRLLDFILYAAKPS</sequence>
<keyword evidence="11" id="KW-0472">Membrane</keyword>
<dbReference type="Proteomes" id="UP000835052">
    <property type="component" value="Unassembled WGS sequence"/>
</dbReference>
<evidence type="ECO:0000256" key="7">
    <source>
        <dbReference type="ARBA" id="ARBA00022692"/>
    </source>
</evidence>
<dbReference type="GO" id="GO:0000166">
    <property type="term" value="F:nucleotide binding"/>
    <property type="evidence" value="ECO:0007669"/>
    <property type="project" value="UniProtKB-KW"/>
</dbReference>
<evidence type="ECO:0000256" key="11">
    <source>
        <dbReference type="ARBA" id="ARBA00023136"/>
    </source>
</evidence>
<evidence type="ECO:0000256" key="2">
    <source>
        <dbReference type="ARBA" id="ARBA00004922"/>
    </source>
</evidence>
<keyword evidence="9" id="KW-0735">Signal-anchor</keyword>
<dbReference type="InterPro" id="IPR026050">
    <property type="entry name" value="C1GALT1/C1GALT1_chp1"/>
</dbReference>
<comment type="subcellular location">
    <subcellularLocation>
        <location evidence="1">Membrane</location>
        <topology evidence="1">Single-pass type II membrane protein</topology>
    </subcellularLocation>
</comment>
<dbReference type="EC" id="2.4.1.122" evidence="4"/>
<dbReference type="EMBL" id="CAJGYM010000102">
    <property type="protein sequence ID" value="CAD6197698.1"/>
    <property type="molecule type" value="Genomic_DNA"/>
</dbReference>
<keyword evidence="5" id="KW-0328">Glycosyltransferase</keyword>
<comment type="caution">
    <text evidence="13">The sequence shown here is derived from an EMBL/GenBank/DDBJ whole genome shotgun (WGS) entry which is preliminary data.</text>
</comment>
<evidence type="ECO:0000256" key="10">
    <source>
        <dbReference type="ARBA" id="ARBA00022989"/>
    </source>
</evidence>
<reference evidence="13" key="1">
    <citation type="submission" date="2020-10" db="EMBL/GenBank/DDBJ databases">
        <authorList>
            <person name="Kikuchi T."/>
        </authorList>
    </citation>
    <scope>NUCLEOTIDE SEQUENCE</scope>
    <source>
        <strain evidence="13">NKZ352</strain>
    </source>
</reference>
<evidence type="ECO:0000256" key="4">
    <source>
        <dbReference type="ARBA" id="ARBA00012557"/>
    </source>
</evidence>
<feature type="domain" description="Fringe-like glycosyltransferase" evidence="12">
    <location>
        <begin position="4"/>
        <end position="108"/>
    </location>
</feature>
<organism evidence="13 14">
    <name type="scientific">Caenorhabditis auriculariae</name>
    <dbReference type="NCBI Taxonomy" id="2777116"/>
    <lineage>
        <taxon>Eukaryota</taxon>
        <taxon>Metazoa</taxon>
        <taxon>Ecdysozoa</taxon>
        <taxon>Nematoda</taxon>
        <taxon>Chromadorea</taxon>
        <taxon>Rhabditida</taxon>
        <taxon>Rhabditina</taxon>
        <taxon>Rhabditomorpha</taxon>
        <taxon>Rhabditoidea</taxon>
        <taxon>Rhabditidae</taxon>
        <taxon>Peloderinae</taxon>
        <taxon>Caenorhabditis</taxon>
    </lineage>
</organism>
<evidence type="ECO:0000256" key="1">
    <source>
        <dbReference type="ARBA" id="ARBA00004606"/>
    </source>
</evidence>
<dbReference type="InterPro" id="IPR003378">
    <property type="entry name" value="Fringe-like_glycosylTrfase"/>
</dbReference>
<keyword evidence="7" id="KW-0812">Transmembrane</keyword>
<gene>
    <name evidence="13" type="ORF">CAUJ_LOCUS13607</name>
</gene>
<dbReference type="Pfam" id="PF02434">
    <property type="entry name" value="Fringe"/>
    <property type="match status" value="1"/>
</dbReference>
<accession>A0A8S1HT60</accession>
<keyword evidence="10" id="KW-1133">Transmembrane helix</keyword>
<name>A0A8S1HT60_9PELO</name>
<comment type="similarity">
    <text evidence="3">Belongs to the glycosyltransferase 31 family. Beta3-Gal-T subfamily.</text>
</comment>